<evidence type="ECO:0000256" key="3">
    <source>
        <dbReference type="ARBA" id="ARBA00013208"/>
    </source>
</evidence>
<dbReference type="Proteomes" id="UP000714420">
    <property type="component" value="Unassembled WGS sequence"/>
</dbReference>
<keyword evidence="10" id="KW-1185">Reference proteome</keyword>
<evidence type="ECO:0000256" key="6">
    <source>
        <dbReference type="ARBA" id="ARBA00029906"/>
    </source>
</evidence>
<name>A0ABX2AIG9_9BACT</name>
<feature type="domain" description="Peptidase S26" evidence="8">
    <location>
        <begin position="415"/>
        <end position="451"/>
    </location>
</feature>
<sequence>MEKKQKLNMKKQWAKFSIVIILYLLFLLWLESWLGLIVIPFIYDVYITKKINWQWWKDSDNPVRTIMSWIDAIVFALVAVYFINLFFFQNYVIPSSSLEKSLLTGDYLFVSKMSYGPRIPETPLTMPLTQHTLPILECKSYIEWPHWDYKRAKGLGKVQVNDIVVFNYPAGDSLCSNIRYQAQDYYQLCYGYGYQIYSLNDNLDSLSAMERREYFNVIYNAGRNYINENPVEFGEVITRPTDRRENYVKRCVGLPGQTLQIKNRIIYLDGKANKEPDNVQYTYYVKLRHSLSDELMKELGISMEDLTSLNTNGFMPLTKHAVATLGKRKDIVESISIVTDASEWDIYPLNGNMHWTRDNYGPIWIPAKGESIKLTLENLPIYERPIKVYEGNDLQVKDGKIYINGKQADSYTFKMDYYWMMGDNRHNSADSRYWGFVPEDHVVGKPIFIWWSSDPDRRGIDGIRWSRLFRFVDNIK</sequence>
<feature type="transmembrane region" description="Helical" evidence="7">
    <location>
        <begin position="20"/>
        <end position="46"/>
    </location>
</feature>
<dbReference type="EMBL" id="JABKKF010000001">
    <property type="protein sequence ID" value="NPD90829.1"/>
    <property type="molecule type" value="Genomic_DNA"/>
</dbReference>
<evidence type="ECO:0000313" key="9">
    <source>
        <dbReference type="EMBL" id="NPD90829.1"/>
    </source>
</evidence>
<feature type="domain" description="Peptidase S26" evidence="8">
    <location>
        <begin position="67"/>
        <end position="171"/>
    </location>
</feature>
<dbReference type="Gene3D" id="2.10.109.10">
    <property type="entry name" value="Umud Fragment, subunit A"/>
    <property type="match status" value="1"/>
</dbReference>
<feature type="domain" description="Peptidase S26" evidence="8">
    <location>
        <begin position="236"/>
        <end position="285"/>
    </location>
</feature>
<dbReference type="EC" id="3.4.21.89" evidence="3"/>
<dbReference type="PROSITE" id="PS00761">
    <property type="entry name" value="SPASE_I_3"/>
    <property type="match status" value="1"/>
</dbReference>
<dbReference type="SUPFAM" id="SSF51306">
    <property type="entry name" value="LexA/Signal peptidase"/>
    <property type="match status" value="1"/>
</dbReference>
<keyword evidence="5" id="KW-0378">Hydrolase</keyword>
<evidence type="ECO:0000256" key="5">
    <source>
        <dbReference type="ARBA" id="ARBA00022801"/>
    </source>
</evidence>
<evidence type="ECO:0000256" key="4">
    <source>
        <dbReference type="ARBA" id="ARBA00019232"/>
    </source>
</evidence>
<dbReference type="InterPro" id="IPR036286">
    <property type="entry name" value="LexA/Signal_pep-like_sf"/>
</dbReference>
<organism evidence="9 10">
    <name type="scientific">Xylanibacter muris</name>
    <dbReference type="NCBI Taxonomy" id="2736290"/>
    <lineage>
        <taxon>Bacteria</taxon>
        <taxon>Pseudomonadati</taxon>
        <taxon>Bacteroidota</taxon>
        <taxon>Bacteroidia</taxon>
        <taxon>Bacteroidales</taxon>
        <taxon>Prevotellaceae</taxon>
        <taxon>Xylanibacter</taxon>
    </lineage>
</organism>
<keyword evidence="7" id="KW-1133">Transmembrane helix</keyword>
<accession>A0ABX2AIG9</accession>
<dbReference type="CDD" id="cd06530">
    <property type="entry name" value="S26_SPase_I"/>
    <property type="match status" value="1"/>
</dbReference>
<evidence type="ECO:0000256" key="7">
    <source>
        <dbReference type="SAM" id="Phobius"/>
    </source>
</evidence>
<dbReference type="PANTHER" id="PTHR43390:SF1">
    <property type="entry name" value="CHLOROPLAST PROCESSING PEPTIDASE"/>
    <property type="match status" value="1"/>
</dbReference>
<dbReference type="PRINTS" id="PR00727">
    <property type="entry name" value="LEADERPTASE"/>
</dbReference>
<reference evidence="9 10" key="1">
    <citation type="submission" date="2020-05" db="EMBL/GenBank/DDBJ databases">
        <title>Distinct polysaccharide utilization as determinants for interspecies competition between intestinal Prevotella spp.</title>
        <authorList>
            <person name="Galvez E.J.C."/>
            <person name="Iljazovic A."/>
            <person name="Strowig T."/>
        </authorList>
    </citation>
    <scope>NUCLEOTIDE SEQUENCE [LARGE SCALE GENOMIC DNA]</scope>
    <source>
        <strain evidence="9 10">PMUR</strain>
    </source>
</reference>
<comment type="catalytic activity">
    <reaction evidence="1">
        <text>Cleavage of hydrophobic, N-terminal signal or leader sequences from secreted and periplasmic proteins.</text>
        <dbReference type="EC" id="3.4.21.89"/>
    </reaction>
</comment>
<evidence type="ECO:0000313" key="10">
    <source>
        <dbReference type="Proteomes" id="UP000714420"/>
    </source>
</evidence>
<protein>
    <recommendedName>
        <fullName evidence="4">Signal peptidase I</fullName>
        <ecNumber evidence="3">3.4.21.89</ecNumber>
    </recommendedName>
    <alternativeName>
        <fullName evidence="6">Leader peptidase I</fullName>
    </alternativeName>
</protein>
<gene>
    <name evidence="9" type="ORF">HPS56_00385</name>
</gene>
<dbReference type="Pfam" id="PF10502">
    <property type="entry name" value="Peptidase_S26"/>
    <property type="match status" value="3"/>
</dbReference>
<evidence type="ECO:0000256" key="1">
    <source>
        <dbReference type="ARBA" id="ARBA00000677"/>
    </source>
</evidence>
<feature type="transmembrane region" description="Helical" evidence="7">
    <location>
        <begin position="66"/>
        <end position="88"/>
    </location>
</feature>
<evidence type="ECO:0000259" key="8">
    <source>
        <dbReference type="Pfam" id="PF10502"/>
    </source>
</evidence>
<evidence type="ECO:0000256" key="2">
    <source>
        <dbReference type="ARBA" id="ARBA00009370"/>
    </source>
</evidence>
<dbReference type="InterPro" id="IPR000223">
    <property type="entry name" value="Pept_S26A_signal_pept_1"/>
</dbReference>
<comment type="similarity">
    <text evidence="2">Belongs to the peptidase S26 family.</text>
</comment>
<dbReference type="InterPro" id="IPR019533">
    <property type="entry name" value="Peptidase_S26"/>
</dbReference>
<keyword evidence="7" id="KW-0812">Transmembrane</keyword>
<comment type="caution">
    <text evidence="9">The sequence shown here is derived from an EMBL/GenBank/DDBJ whole genome shotgun (WGS) entry which is preliminary data.</text>
</comment>
<dbReference type="InterPro" id="IPR019758">
    <property type="entry name" value="Pept_S26A_signal_pept_1_CS"/>
</dbReference>
<proteinExistence type="inferred from homology"/>
<keyword evidence="7" id="KW-0472">Membrane</keyword>
<dbReference type="PANTHER" id="PTHR43390">
    <property type="entry name" value="SIGNAL PEPTIDASE I"/>
    <property type="match status" value="1"/>
</dbReference>